<dbReference type="InterPro" id="IPR021709">
    <property type="entry name" value="DUF3292"/>
</dbReference>
<keyword evidence="2" id="KW-1133">Transmembrane helix</keyword>
<dbReference type="STRING" id="599839.J4HUC0"/>
<proteinExistence type="predicted"/>
<protein>
    <submittedName>
        <fullName evidence="3">Uncharacterized protein</fullName>
    </submittedName>
</protein>
<dbReference type="GeneID" id="24094963"/>
<dbReference type="OrthoDB" id="1708389at2759"/>
<gene>
    <name evidence="3" type="ORF">FIBRA_02078</name>
</gene>
<keyword evidence="2" id="KW-0472">Membrane</keyword>
<evidence type="ECO:0000313" key="3">
    <source>
        <dbReference type="EMBL" id="CCM00052.1"/>
    </source>
</evidence>
<dbReference type="EMBL" id="HE796963">
    <property type="protein sequence ID" value="CCM00052.1"/>
    <property type="molecule type" value="Genomic_DNA"/>
</dbReference>
<dbReference type="Proteomes" id="UP000006352">
    <property type="component" value="Unassembled WGS sequence"/>
</dbReference>
<keyword evidence="2" id="KW-0812">Transmembrane</keyword>
<dbReference type="AlphaFoldDB" id="J4HUC0"/>
<dbReference type="PANTHER" id="PTHR38694">
    <property type="entry name" value="CONSERVED EXPRESSED PROTEIN"/>
    <property type="match status" value="1"/>
</dbReference>
<dbReference type="Pfam" id="PF11696">
    <property type="entry name" value="DUF3292"/>
    <property type="match status" value="1"/>
</dbReference>
<evidence type="ECO:0000313" key="4">
    <source>
        <dbReference type="Proteomes" id="UP000006352"/>
    </source>
</evidence>
<feature type="region of interest" description="Disordered" evidence="1">
    <location>
        <begin position="265"/>
        <end position="293"/>
    </location>
</feature>
<dbReference type="InParanoid" id="J4HUC0"/>
<dbReference type="RefSeq" id="XP_012179335.1">
    <property type="nucleotide sequence ID" value="XM_012323945.1"/>
</dbReference>
<dbReference type="HOGENOM" id="CLU_025989_0_0_1"/>
<reference evidence="3 4" key="1">
    <citation type="journal article" date="2012" name="Appl. Environ. Microbiol.">
        <title>Short-read sequencing for genomic analysis of the brown rot fungus Fibroporia radiculosa.</title>
        <authorList>
            <person name="Tang J.D."/>
            <person name="Perkins A.D."/>
            <person name="Sonstegard T.S."/>
            <person name="Schroeder S.G."/>
            <person name="Burgess S.C."/>
            <person name="Diehl S.V."/>
        </authorList>
    </citation>
    <scope>NUCLEOTIDE SEQUENCE [LARGE SCALE GENOMIC DNA]</scope>
    <source>
        <strain evidence="3 4">TFFH 294</strain>
    </source>
</reference>
<dbReference type="PANTHER" id="PTHR38694:SF1">
    <property type="entry name" value="PEROXIN DOMAIN-CONTAINING PROTEIN"/>
    <property type="match status" value="1"/>
</dbReference>
<accession>J4HUC0</accession>
<name>J4HUC0_9APHY</name>
<sequence length="711" mass="76484">MDASTTPTDNPLDDQIQLETSIIAAPDGAPQLESDANVVAQTVEPPPDPELSTDAQLELKDPEVRDVGWNKDLGHLPPTLVNGLTNEDIFTLIRRFNKQIYHVKAILDPPPGQLDLELSEDEEFSPDKLRAHLERLYMTVIVSMAAFGKHLARIRSWNEPCRTTGFCLAYYLAWYSNLLGALISITLLVLILHPPARRILFPPAPLSAVSTTSGNLQVPRAGTIGSEDSLTGAAEAHKGEAVEQEATNFVSGVASLAIGAATGQKAAPDSVSADEGVNGEHEEGGVGASFPEPTDLASSTVDAKYVAHGARLDGKHDATKQHMEMALWEKARPVMRILADITDTWERFSNALSPAPPFSHAPRLRLASLVLPLLLATTVIRSAAFVKAGTFGIGFGVFGQPLMTRFAHWLTQHFPNWRELLELRRSILKGVPTNAQLTLTLLRLAEAAQTPLPPPPSTNKVTDTSDEYADNPEIAVQEHDYEFDASNYAVEGASRETASARAVDADNEDKGTKRTASGKFMRFIKGTSKATVSSALSLDHVKAKLGSEAAKRRLGVVPEAKASIVVNGPTGSRVGLGDGPTTYAARFHGKRGYVVLVTSAASPFVSFIWEKGLGRELAGAVLTVSGKTTAGTDAPPPVFAIALADIQGLRKVGGYGWKGKMVIGWVLQREVLDGLEIENRAGESCLLTAIKGRDELFNRLLAVGGHRWECY</sequence>
<evidence type="ECO:0000256" key="1">
    <source>
        <dbReference type="SAM" id="MobiDB-lite"/>
    </source>
</evidence>
<feature type="transmembrane region" description="Helical" evidence="2">
    <location>
        <begin position="172"/>
        <end position="192"/>
    </location>
</feature>
<organism evidence="3 4">
    <name type="scientific">Fibroporia radiculosa</name>
    <dbReference type="NCBI Taxonomy" id="599839"/>
    <lineage>
        <taxon>Eukaryota</taxon>
        <taxon>Fungi</taxon>
        <taxon>Dikarya</taxon>
        <taxon>Basidiomycota</taxon>
        <taxon>Agaricomycotina</taxon>
        <taxon>Agaricomycetes</taxon>
        <taxon>Polyporales</taxon>
        <taxon>Fibroporiaceae</taxon>
        <taxon>Fibroporia</taxon>
    </lineage>
</organism>
<evidence type="ECO:0000256" key="2">
    <source>
        <dbReference type="SAM" id="Phobius"/>
    </source>
</evidence>
<keyword evidence="4" id="KW-1185">Reference proteome</keyword>